<accession>A0A483LI91</accession>
<proteinExistence type="predicted"/>
<organism evidence="2">
    <name type="scientific">Klebsiella pneumoniae</name>
    <dbReference type="NCBI Taxonomy" id="573"/>
    <lineage>
        <taxon>Bacteria</taxon>
        <taxon>Pseudomonadati</taxon>
        <taxon>Pseudomonadota</taxon>
        <taxon>Gammaproteobacteria</taxon>
        <taxon>Enterobacterales</taxon>
        <taxon>Enterobacteriaceae</taxon>
        <taxon>Klebsiella/Raoultella group</taxon>
        <taxon>Klebsiella</taxon>
        <taxon>Klebsiella pneumoniae complex</taxon>
    </lineage>
</organism>
<dbReference type="RefSeq" id="WP_000517707.1">
    <property type="nucleotide sequence ID" value="NZ_BFEB01000039.1"/>
</dbReference>
<sequence>MGKNQHVVTHPDGWAVKGEGNERATSVHSTQAEAIEAAREIARHQQSELLIHGRDGQIRERDSYGNDPFPPKG</sequence>
<feature type="region of interest" description="Disordered" evidence="1">
    <location>
        <begin position="46"/>
        <end position="73"/>
    </location>
</feature>
<dbReference type="Pfam" id="PF09954">
    <property type="entry name" value="DUF2188"/>
    <property type="match status" value="1"/>
</dbReference>
<feature type="compositionally biased region" description="Basic and acidic residues" evidence="1">
    <location>
        <begin position="46"/>
        <end position="64"/>
    </location>
</feature>
<evidence type="ECO:0000256" key="1">
    <source>
        <dbReference type="SAM" id="MobiDB-lite"/>
    </source>
</evidence>
<dbReference type="EMBL" id="SDCM01000017">
    <property type="protein sequence ID" value="TCX73379.1"/>
    <property type="molecule type" value="Genomic_DNA"/>
</dbReference>
<dbReference type="InterPro" id="IPR018691">
    <property type="entry name" value="DUF2188"/>
</dbReference>
<comment type="caution">
    <text evidence="2">The sequence shown here is derived from an EMBL/GenBank/DDBJ whole genome shotgun (WGS) entry which is preliminary data.</text>
</comment>
<protein>
    <submittedName>
        <fullName evidence="2">DUF2188 domain-containing protein</fullName>
    </submittedName>
</protein>
<reference evidence="2" key="1">
    <citation type="submission" date="2019-01" db="EMBL/GenBank/DDBJ databases">
        <authorList>
            <person name="Lista F."/>
            <person name="Anselmo A."/>
        </authorList>
    </citation>
    <scope>NUCLEOTIDE SEQUENCE</scope>
    <source>
        <strain evidence="2">10S</strain>
    </source>
</reference>
<gene>
    <name evidence="2" type="ORF">ETE64_12560</name>
</gene>
<feature type="region of interest" description="Disordered" evidence="1">
    <location>
        <begin position="1"/>
        <end position="29"/>
    </location>
</feature>
<dbReference type="AlphaFoldDB" id="A0A483LI91"/>
<name>A0A483LI91_KLEPN</name>
<evidence type="ECO:0000313" key="2">
    <source>
        <dbReference type="EMBL" id="TCX73379.1"/>
    </source>
</evidence>